<dbReference type="AlphaFoldDB" id="A0A652KKI9"/>
<protein>
    <recommendedName>
        <fullName evidence="2">DUF1877 family protein</fullName>
    </recommendedName>
</protein>
<dbReference type="RefSeq" id="WP_147985032.1">
    <property type="nucleotide sequence ID" value="NZ_RDBM01000037.1"/>
</dbReference>
<reference evidence="1" key="1">
    <citation type="submission" date="2018-10" db="EMBL/GenBank/DDBJ databases">
        <authorList>
            <person name="Hariharan J."/>
            <person name="Choudoir M.J."/>
            <person name="Diebold P."/>
            <person name="Panke-Buisse K."/>
            <person name="Campbell A.N."/>
            <person name="Buckley D.H."/>
        </authorList>
    </citation>
    <scope>NUCLEOTIDE SEQUENCE</scope>
    <source>
        <strain evidence="1">Gb1</strain>
    </source>
</reference>
<dbReference type="EMBL" id="RDBM01000037">
    <property type="protein sequence ID" value="TXS24162.1"/>
    <property type="molecule type" value="Genomic_DNA"/>
</dbReference>
<gene>
    <name evidence="1" type="ORF">EAO74_27120</name>
</gene>
<evidence type="ECO:0008006" key="2">
    <source>
        <dbReference type="Google" id="ProtNLM"/>
    </source>
</evidence>
<organism evidence="1">
    <name type="scientific">Streptomyces sp. gb1(2016)</name>
    <dbReference type="NCBI Taxonomy" id="1828321"/>
    <lineage>
        <taxon>Bacteria</taxon>
        <taxon>Bacillati</taxon>
        <taxon>Actinomycetota</taxon>
        <taxon>Actinomycetes</taxon>
        <taxon>Kitasatosporales</taxon>
        <taxon>Streptomycetaceae</taxon>
        <taxon>Streptomyces</taxon>
    </lineage>
</organism>
<comment type="caution">
    <text evidence="1">The sequence shown here is derived from an EMBL/GenBank/DDBJ whole genome shotgun (WGS) entry which is preliminary data.</text>
</comment>
<evidence type="ECO:0000313" key="1">
    <source>
        <dbReference type="EMBL" id="TXS24162.1"/>
    </source>
</evidence>
<proteinExistence type="predicted"/>
<sequence>MGLDISVMIADWSWLGEVPPCERLKRLRGAWYADETGLWDHRTSEPEGGFTWPQGPGSSFFAVYEFRRTMGSFKAHFRAGERWESLRDHVGPQVRGGLDTLLLGLIWDGPDGEAPHTDPGFFSDDPTISYGMLLARSPESVRELAATWERVEPLLRGLGPAFVEHAAAPGGWIGEFSEFTDLLEDWGRVLTEAERRGWGVVGLSQ</sequence>
<accession>A0A652KKI9</accession>
<name>A0A652KKI9_9ACTN</name>